<dbReference type="AlphaFoldDB" id="A0A976M736"/>
<evidence type="ECO:0000259" key="6">
    <source>
        <dbReference type="PROSITE" id="PS50103"/>
    </source>
</evidence>
<evidence type="ECO:0000313" key="8">
    <source>
        <dbReference type="Proteomes" id="UP000244803"/>
    </source>
</evidence>
<proteinExistence type="predicted"/>
<dbReference type="PROSITE" id="PS50103">
    <property type="entry name" value="ZF_C3H1"/>
    <property type="match status" value="3"/>
</dbReference>
<dbReference type="Proteomes" id="UP000244803">
    <property type="component" value="Chromosome 4"/>
</dbReference>
<keyword evidence="4 5" id="KW-0862">Zinc</keyword>
<evidence type="ECO:0000256" key="4">
    <source>
        <dbReference type="ARBA" id="ARBA00022833"/>
    </source>
</evidence>
<feature type="domain" description="C3H1-type" evidence="6">
    <location>
        <begin position="134"/>
        <end position="157"/>
    </location>
</feature>
<reference evidence="7" key="1">
    <citation type="submission" date="2022-07" db="EMBL/GenBank/DDBJ databases">
        <title>Evaluation of T. orientalis genome assembly methods using nanopore sequencing and analysis of variation between genomes.</title>
        <authorList>
            <person name="Yam J."/>
            <person name="Micallef M.L."/>
            <person name="Liu M."/>
            <person name="Djordjevic S.P."/>
            <person name="Bogema D.R."/>
            <person name="Jenkins C."/>
        </authorList>
    </citation>
    <scope>NUCLEOTIDE SEQUENCE</scope>
    <source>
        <strain evidence="7">Fish Creek</strain>
    </source>
</reference>
<evidence type="ECO:0000256" key="1">
    <source>
        <dbReference type="ARBA" id="ARBA00022723"/>
    </source>
</evidence>
<dbReference type="InterPro" id="IPR045124">
    <property type="entry name" value="Su(sable)-like"/>
</dbReference>
<keyword evidence="1 5" id="KW-0479">Metal-binding</keyword>
<dbReference type="Pfam" id="PF14608">
    <property type="entry name" value="zf-CCCH_2"/>
    <property type="match status" value="1"/>
</dbReference>
<dbReference type="GO" id="GO:0045892">
    <property type="term" value="P:negative regulation of DNA-templated transcription"/>
    <property type="evidence" value="ECO:0007669"/>
    <property type="project" value="InterPro"/>
</dbReference>
<feature type="domain" description="C3H1-type" evidence="6">
    <location>
        <begin position="102"/>
        <end position="131"/>
    </location>
</feature>
<dbReference type="EMBL" id="CP056067">
    <property type="protein sequence ID" value="UKJ89706.1"/>
    <property type="molecule type" value="Genomic_DNA"/>
</dbReference>
<dbReference type="OrthoDB" id="411372at2759"/>
<accession>A0A976M736</accession>
<evidence type="ECO:0000256" key="2">
    <source>
        <dbReference type="ARBA" id="ARBA00022737"/>
    </source>
</evidence>
<feature type="zinc finger region" description="C3H1-type" evidence="5">
    <location>
        <begin position="70"/>
        <end position="98"/>
    </location>
</feature>
<name>A0A976M736_THEOR</name>
<evidence type="ECO:0000313" key="7">
    <source>
        <dbReference type="EMBL" id="UKJ89706.1"/>
    </source>
</evidence>
<dbReference type="GO" id="GO:0003723">
    <property type="term" value="F:RNA binding"/>
    <property type="evidence" value="ECO:0007669"/>
    <property type="project" value="InterPro"/>
</dbReference>
<organism evidence="7 8">
    <name type="scientific">Theileria orientalis</name>
    <dbReference type="NCBI Taxonomy" id="68886"/>
    <lineage>
        <taxon>Eukaryota</taxon>
        <taxon>Sar</taxon>
        <taxon>Alveolata</taxon>
        <taxon>Apicomplexa</taxon>
        <taxon>Aconoidasida</taxon>
        <taxon>Piroplasmida</taxon>
        <taxon>Theileriidae</taxon>
        <taxon>Theileria</taxon>
    </lineage>
</organism>
<feature type="zinc finger region" description="C3H1-type" evidence="5">
    <location>
        <begin position="102"/>
        <end position="131"/>
    </location>
</feature>
<dbReference type="SMART" id="SM00356">
    <property type="entry name" value="ZnF_C3H1"/>
    <property type="match status" value="3"/>
</dbReference>
<gene>
    <name evidence="7" type="ORF">MACJ_002960</name>
</gene>
<dbReference type="Pfam" id="PF00642">
    <property type="entry name" value="zf-CCCH"/>
    <property type="match status" value="1"/>
</dbReference>
<protein>
    <recommendedName>
        <fullName evidence="6">C3H1-type domain-containing protein</fullName>
    </recommendedName>
</protein>
<dbReference type="GO" id="GO:0008270">
    <property type="term" value="F:zinc ion binding"/>
    <property type="evidence" value="ECO:0007669"/>
    <property type="project" value="UniProtKB-KW"/>
</dbReference>
<dbReference type="SUPFAM" id="SSF90229">
    <property type="entry name" value="CCCH zinc finger"/>
    <property type="match status" value="1"/>
</dbReference>
<feature type="zinc finger region" description="C3H1-type" evidence="5">
    <location>
        <begin position="134"/>
        <end position="157"/>
    </location>
</feature>
<dbReference type="PANTHER" id="PTHR13119">
    <property type="entry name" value="ZINC FINGER CCCH DOMAIN-CONTAINING PROTEI"/>
    <property type="match status" value="1"/>
</dbReference>
<dbReference type="InterPro" id="IPR036855">
    <property type="entry name" value="Znf_CCCH_sf"/>
</dbReference>
<dbReference type="PANTHER" id="PTHR13119:SF12">
    <property type="entry name" value="PROTEIN SUPPRESSOR OF SABLE"/>
    <property type="match status" value="1"/>
</dbReference>
<dbReference type="InterPro" id="IPR000571">
    <property type="entry name" value="Znf_CCCH"/>
</dbReference>
<sequence>MYNRRTPNILESRDVSNYQKRKTRSTEGYLRHKQRYEQVLERRRQIEALRSERDRYAHTETKYNRNEYKDKSKIICRYFYRYGKCTKGDSCLFSHDCTPLNSKDLKLCHYFVKSEGCKKSAEECKYSHEIHKFLCRQNVIAGFCNQGAKCQFNHLPIESIRRMDDTEKLKFCYNNKKFLVKSLINYLINDKWIRPQDIGVCDDIKGVTAIVTAYNKIPDHVVKTIPWYLHYTLLILEKDMNTMQQQKQESDE</sequence>
<feature type="domain" description="C3H1-type" evidence="6">
    <location>
        <begin position="70"/>
        <end position="98"/>
    </location>
</feature>
<evidence type="ECO:0000256" key="3">
    <source>
        <dbReference type="ARBA" id="ARBA00022771"/>
    </source>
</evidence>
<evidence type="ECO:0000256" key="5">
    <source>
        <dbReference type="PROSITE-ProRule" id="PRU00723"/>
    </source>
</evidence>
<keyword evidence="2" id="KW-0677">Repeat</keyword>
<dbReference type="Gene3D" id="4.10.1000.10">
    <property type="entry name" value="Zinc finger, CCCH-type"/>
    <property type="match status" value="1"/>
</dbReference>
<keyword evidence="3 5" id="KW-0863">Zinc-finger</keyword>
<dbReference type="GO" id="GO:0005634">
    <property type="term" value="C:nucleus"/>
    <property type="evidence" value="ECO:0007669"/>
    <property type="project" value="TreeGrafter"/>
</dbReference>